<reference evidence="1" key="1">
    <citation type="submission" date="2019-03" db="EMBL/GenBank/DDBJ databases">
        <title>Lake Tanganyika Metagenome-Assembled Genomes (MAGs).</title>
        <authorList>
            <person name="Tran P."/>
        </authorList>
    </citation>
    <scope>NUCLEOTIDE SEQUENCE</scope>
    <source>
        <strain evidence="1">M_DeepCast_50m_m2_156</strain>
    </source>
</reference>
<sequence length="119" mass="13773">MTSIFTKKKNELILNRVKHARTFTERFLGLMMVSPREHDYALVFHMHDESKIGASIHMLFMKMPIDVLFLDAQKKIVDFTTLKPWAINYTPVRAAKYVIELPAGTLPPSTLTGLRVQWK</sequence>
<dbReference type="PANTHER" id="PTHR37953">
    <property type="entry name" value="UPF0127 PROTEIN MJ1496"/>
    <property type="match status" value="1"/>
</dbReference>
<gene>
    <name evidence="1" type="ORF">FJY86_01830</name>
</gene>
<organism evidence="1 2">
    <name type="scientific">Candidatus Iainarchaeum sp</name>
    <dbReference type="NCBI Taxonomy" id="3101447"/>
    <lineage>
        <taxon>Archaea</taxon>
        <taxon>Candidatus Iainarchaeota</taxon>
        <taxon>Candidatus Iainarchaeia</taxon>
        <taxon>Candidatus Iainarchaeales</taxon>
        <taxon>Candidatus Iainarchaeaceae</taxon>
        <taxon>Candidatus Iainarchaeum</taxon>
    </lineage>
</organism>
<dbReference type="Pfam" id="PF02643">
    <property type="entry name" value="DUF192"/>
    <property type="match status" value="1"/>
</dbReference>
<dbReference type="Gene3D" id="2.60.120.1140">
    <property type="entry name" value="Protein of unknown function DUF192"/>
    <property type="match status" value="1"/>
</dbReference>
<dbReference type="InterPro" id="IPR003795">
    <property type="entry name" value="DUF192"/>
</dbReference>
<name>A0A8T4C698_9ARCH</name>
<dbReference type="EMBL" id="VGJJ01000008">
    <property type="protein sequence ID" value="MBM3282062.1"/>
    <property type="molecule type" value="Genomic_DNA"/>
</dbReference>
<evidence type="ECO:0000313" key="2">
    <source>
        <dbReference type="Proteomes" id="UP000774699"/>
    </source>
</evidence>
<proteinExistence type="predicted"/>
<dbReference type="AlphaFoldDB" id="A0A8T4C698"/>
<dbReference type="InterPro" id="IPR038695">
    <property type="entry name" value="Saro_0823-like_sf"/>
</dbReference>
<accession>A0A8T4C698</accession>
<dbReference type="PANTHER" id="PTHR37953:SF1">
    <property type="entry name" value="UPF0127 PROTEIN MJ1496"/>
    <property type="match status" value="1"/>
</dbReference>
<dbReference type="Proteomes" id="UP000774699">
    <property type="component" value="Unassembled WGS sequence"/>
</dbReference>
<evidence type="ECO:0000313" key="1">
    <source>
        <dbReference type="EMBL" id="MBM3282062.1"/>
    </source>
</evidence>
<comment type="caution">
    <text evidence="1">The sequence shown here is derived from an EMBL/GenBank/DDBJ whole genome shotgun (WGS) entry which is preliminary data.</text>
</comment>
<protein>
    <submittedName>
        <fullName evidence="1">DUF192 domain-containing protein</fullName>
    </submittedName>
</protein>